<dbReference type="SMART" id="SM00304">
    <property type="entry name" value="HAMP"/>
    <property type="match status" value="1"/>
</dbReference>
<evidence type="ECO:0000256" key="1">
    <source>
        <dbReference type="ARBA" id="ARBA00000085"/>
    </source>
</evidence>
<proteinExistence type="predicted"/>
<feature type="domain" description="Histidine kinase" evidence="13">
    <location>
        <begin position="219"/>
        <end position="477"/>
    </location>
</feature>
<comment type="subcellular location">
    <subcellularLocation>
        <location evidence="2">Membrane</location>
        <topology evidence="2">Multi-pass membrane protein</topology>
    </subcellularLocation>
</comment>
<dbReference type="SUPFAM" id="SSF55874">
    <property type="entry name" value="ATPase domain of HSP90 chaperone/DNA topoisomerase II/histidine kinase"/>
    <property type="match status" value="1"/>
</dbReference>
<dbReference type="SUPFAM" id="SSF47384">
    <property type="entry name" value="Homodimeric domain of signal transducing histidine kinase"/>
    <property type="match status" value="1"/>
</dbReference>
<dbReference type="CDD" id="cd00075">
    <property type="entry name" value="HATPase"/>
    <property type="match status" value="1"/>
</dbReference>
<dbReference type="AlphaFoldDB" id="A0A5E4XDW2"/>
<dbReference type="CDD" id="cd00082">
    <property type="entry name" value="HisKA"/>
    <property type="match status" value="1"/>
</dbReference>
<evidence type="ECO:0000313" key="16">
    <source>
        <dbReference type="Proteomes" id="UP000367825"/>
    </source>
</evidence>
<dbReference type="GO" id="GO:0005886">
    <property type="term" value="C:plasma membrane"/>
    <property type="evidence" value="ECO:0007669"/>
    <property type="project" value="TreeGrafter"/>
</dbReference>
<evidence type="ECO:0000313" key="15">
    <source>
        <dbReference type="EMBL" id="VVE34466.1"/>
    </source>
</evidence>
<accession>A0A5E4XDW2</accession>
<dbReference type="InterPro" id="IPR003661">
    <property type="entry name" value="HisK_dim/P_dom"/>
</dbReference>
<feature type="region of interest" description="Disordered" evidence="11">
    <location>
        <begin position="395"/>
        <end position="437"/>
    </location>
</feature>
<feature type="compositionally biased region" description="Low complexity" evidence="11">
    <location>
        <begin position="395"/>
        <end position="421"/>
    </location>
</feature>
<evidence type="ECO:0000256" key="6">
    <source>
        <dbReference type="ARBA" id="ARBA00022692"/>
    </source>
</evidence>
<evidence type="ECO:0000259" key="14">
    <source>
        <dbReference type="PROSITE" id="PS50885"/>
    </source>
</evidence>
<evidence type="ECO:0000256" key="3">
    <source>
        <dbReference type="ARBA" id="ARBA00012438"/>
    </source>
</evidence>
<dbReference type="InterPro" id="IPR036890">
    <property type="entry name" value="HATPase_C_sf"/>
</dbReference>
<dbReference type="InterPro" id="IPR003594">
    <property type="entry name" value="HATPase_dom"/>
</dbReference>
<evidence type="ECO:0000256" key="5">
    <source>
        <dbReference type="ARBA" id="ARBA00022679"/>
    </source>
</evidence>
<dbReference type="PRINTS" id="PR00344">
    <property type="entry name" value="BCTRLSENSOR"/>
</dbReference>
<dbReference type="InterPro" id="IPR050428">
    <property type="entry name" value="TCS_sensor_his_kinase"/>
</dbReference>
<evidence type="ECO:0000256" key="9">
    <source>
        <dbReference type="ARBA" id="ARBA00023012"/>
    </source>
</evidence>
<sequence>MRSIRRRLLVGLLLTLAAALVLAGVAIFRQARTEANALFDFQLQQMALSLPAEPFSSAPGEHSDAAGLVIQIWSRNGVELYYSHPRTPLPPRAELGFTTVQTPAGDWRVYAALVGENVVQLAQPMAIRDSLAVSMALRTLLPLVVAMPLLALLVWFVVGRGLQPLRRVTKALDARSPGALEALPEAGLPDEVRPLVRALNSLLGRLDEALVQQKAFVADAAHELRTPLAALQLQVQLLDRANTEAERAQAMQDLRDGVQRASHMVSQLLTLARQEPDAARAASAFVDMPLVPVLRDVVARHAPLAVARGIDLGLDAPEALADIAHVRGDADALQTLFGNLVDNALKYTPRGGHVDVRLVAATPAAVVEVEDNGPGIAVAERERVFDRFFRGGAAQAPASGEAGAPERGVDGQAPGDAPGPGSLTGQDEDPQAPRAQGSGLGLAIVRNVARAHGARVELLDTRSGRGLRVRVSFGGAAQSPPPPI</sequence>
<dbReference type="Pfam" id="PF00512">
    <property type="entry name" value="HisKA"/>
    <property type="match status" value="1"/>
</dbReference>
<evidence type="ECO:0000256" key="10">
    <source>
        <dbReference type="ARBA" id="ARBA00023136"/>
    </source>
</evidence>
<dbReference type="Pfam" id="PF00672">
    <property type="entry name" value="HAMP"/>
    <property type="match status" value="1"/>
</dbReference>
<keyword evidence="5" id="KW-0808">Transferase</keyword>
<keyword evidence="8 12" id="KW-1133">Transmembrane helix</keyword>
<keyword evidence="10 12" id="KW-0472">Membrane</keyword>
<reference evidence="15 16" key="1">
    <citation type="submission" date="2019-08" db="EMBL/GenBank/DDBJ databases">
        <authorList>
            <person name="Peeters C."/>
        </authorList>
    </citation>
    <scope>NUCLEOTIDE SEQUENCE [LARGE SCALE GENOMIC DNA]</scope>
    <source>
        <strain evidence="15 16">LMG 31109</strain>
    </source>
</reference>
<dbReference type="GO" id="GO:0000155">
    <property type="term" value="F:phosphorelay sensor kinase activity"/>
    <property type="evidence" value="ECO:0007669"/>
    <property type="project" value="InterPro"/>
</dbReference>
<evidence type="ECO:0000256" key="12">
    <source>
        <dbReference type="SAM" id="Phobius"/>
    </source>
</evidence>
<feature type="domain" description="HAMP" evidence="14">
    <location>
        <begin position="159"/>
        <end position="211"/>
    </location>
</feature>
<dbReference type="Pfam" id="PF02518">
    <property type="entry name" value="HATPase_c"/>
    <property type="match status" value="1"/>
</dbReference>
<evidence type="ECO:0000256" key="7">
    <source>
        <dbReference type="ARBA" id="ARBA00022777"/>
    </source>
</evidence>
<dbReference type="PROSITE" id="PS50885">
    <property type="entry name" value="HAMP"/>
    <property type="match status" value="1"/>
</dbReference>
<protein>
    <recommendedName>
        <fullName evidence="3">histidine kinase</fullName>
        <ecNumber evidence="3">2.7.13.3</ecNumber>
    </recommendedName>
</protein>
<dbReference type="Gene3D" id="1.10.287.130">
    <property type="match status" value="1"/>
</dbReference>
<dbReference type="InterPro" id="IPR005467">
    <property type="entry name" value="His_kinase_dom"/>
</dbReference>
<dbReference type="PANTHER" id="PTHR45436">
    <property type="entry name" value="SENSOR HISTIDINE KINASE YKOH"/>
    <property type="match status" value="1"/>
</dbReference>
<organism evidence="15 16">
    <name type="scientific">Pandoraea nosoerga</name>
    <dbReference type="NCBI Taxonomy" id="2508296"/>
    <lineage>
        <taxon>Bacteria</taxon>
        <taxon>Pseudomonadati</taxon>
        <taxon>Pseudomonadota</taxon>
        <taxon>Betaproteobacteria</taxon>
        <taxon>Burkholderiales</taxon>
        <taxon>Burkholderiaceae</taxon>
        <taxon>Pandoraea</taxon>
    </lineage>
</organism>
<evidence type="ECO:0000256" key="11">
    <source>
        <dbReference type="SAM" id="MobiDB-lite"/>
    </source>
</evidence>
<dbReference type="PANTHER" id="PTHR45436:SF15">
    <property type="entry name" value="SENSOR HISTIDINE KINASE CUSS"/>
    <property type="match status" value="1"/>
</dbReference>
<evidence type="ECO:0000256" key="8">
    <source>
        <dbReference type="ARBA" id="ARBA00022989"/>
    </source>
</evidence>
<evidence type="ECO:0000256" key="2">
    <source>
        <dbReference type="ARBA" id="ARBA00004141"/>
    </source>
</evidence>
<gene>
    <name evidence="15" type="ORF">PNO31109_03811</name>
</gene>
<keyword evidence="9" id="KW-0902">Two-component regulatory system</keyword>
<dbReference type="SMART" id="SM00387">
    <property type="entry name" value="HATPase_c"/>
    <property type="match status" value="1"/>
</dbReference>
<dbReference type="SMART" id="SM00388">
    <property type="entry name" value="HisKA"/>
    <property type="match status" value="1"/>
</dbReference>
<evidence type="ECO:0000259" key="13">
    <source>
        <dbReference type="PROSITE" id="PS50109"/>
    </source>
</evidence>
<dbReference type="PROSITE" id="PS50109">
    <property type="entry name" value="HIS_KIN"/>
    <property type="match status" value="1"/>
</dbReference>
<dbReference type="Proteomes" id="UP000367825">
    <property type="component" value="Unassembled WGS sequence"/>
</dbReference>
<feature type="transmembrane region" description="Helical" evidence="12">
    <location>
        <begin position="140"/>
        <end position="158"/>
    </location>
</feature>
<dbReference type="InterPro" id="IPR036097">
    <property type="entry name" value="HisK_dim/P_sf"/>
</dbReference>
<name>A0A5E4XDW2_9BURK</name>
<keyword evidence="7 15" id="KW-0418">Kinase</keyword>
<evidence type="ECO:0000256" key="4">
    <source>
        <dbReference type="ARBA" id="ARBA00022553"/>
    </source>
</evidence>
<dbReference type="EMBL" id="CABPSC010000017">
    <property type="protein sequence ID" value="VVE34466.1"/>
    <property type="molecule type" value="Genomic_DNA"/>
</dbReference>
<dbReference type="EC" id="2.7.13.3" evidence="3"/>
<keyword evidence="16" id="KW-1185">Reference proteome</keyword>
<dbReference type="Gene3D" id="3.30.565.10">
    <property type="entry name" value="Histidine kinase-like ATPase, C-terminal domain"/>
    <property type="match status" value="1"/>
</dbReference>
<keyword evidence="6 12" id="KW-0812">Transmembrane</keyword>
<keyword evidence="4" id="KW-0597">Phosphoprotein</keyword>
<comment type="catalytic activity">
    <reaction evidence="1">
        <text>ATP + protein L-histidine = ADP + protein N-phospho-L-histidine.</text>
        <dbReference type="EC" id="2.7.13.3"/>
    </reaction>
</comment>
<dbReference type="OrthoDB" id="8554694at2"/>
<dbReference type="InterPro" id="IPR003660">
    <property type="entry name" value="HAMP_dom"/>
</dbReference>
<dbReference type="InterPro" id="IPR004358">
    <property type="entry name" value="Sig_transdc_His_kin-like_C"/>
</dbReference>
<dbReference type="RefSeq" id="WP_150557032.1">
    <property type="nucleotide sequence ID" value="NZ_CABPSC010000017.1"/>
</dbReference>